<reference evidence="8 9" key="1">
    <citation type="submission" date="2016-10" db="EMBL/GenBank/DDBJ databases">
        <authorList>
            <person name="de Groot N.N."/>
        </authorList>
    </citation>
    <scope>NUCLEOTIDE SEQUENCE [LARGE SCALE GENOMIC DNA]</scope>
    <source>
        <strain evidence="8 9">DSM 2179</strain>
    </source>
</reference>
<dbReference type="Gene3D" id="2.60.120.200">
    <property type="match status" value="1"/>
</dbReference>
<keyword evidence="9" id="KW-1185">Reference proteome</keyword>
<dbReference type="RefSeq" id="WP_091833996.1">
    <property type="nucleotide sequence ID" value="NZ_FNZK01000018.1"/>
</dbReference>
<dbReference type="PANTHER" id="PTHR42812">
    <property type="entry name" value="BETA-XYLOSIDASE"/>
    <property type="match status" value="1"/>
</dbReference>
<dbReference type="GO" id="GO:0005975">
    <property type="term" value="P:carbohydrate metabolic process"/>
    <property type="evidence" value="ECO:0007669"/>
    <property type="project" value="InterPro"/>
</dbReference>
<dbReference type="InterPro" id="IPR051795">
    <property type="entry name" value="Glycosyl_Hydrlase_43"/>
</dbReference>
<dbReference type="EMBL" id="FNZK01000018">
    <property type="protein sequence ID" value="SEJ82599.1"/>
    <property type="molecule type" value="Genomic_DNA"/>
</dbReference>
<feature type="active site" description="Proton donor" evidence="4">
    <location>
        <position position="186"/>
    </location>
</feature>
<dbReference type="PANTHER" id="PTHR42812:SF12">
    <property type="entry name" value="BETA-XYLOSIDASE-RELATED"/>
    <property type="match status" value="1"/>
</dbReference>
<sequence>MFIENPVLKGFNPDPSICRVGDDYYIATSTFEWFPGVQIHHSKDLVNWHLITHPLNKSSYLDMKGNPDSGGIWAPDLSYADGKFWLIYTDVKVVDGMWKDCHNYLTTCEHIDGVWSEPVRLNGSGFDASLFHDPNGKKYLVNMYWDQRVYHHNFYGIVLQEYSTELKKLIGKSSIIYKGTDIKYTEGPHLYYIDGMYYLLTAEGGTKYQHSETVARCKTLMGEYEIQPDYPLLTAWQAPRNELQKCGHASLVQTQTGEWYLAHLTGRPLPTGDQPILEREQHAYCPLGRETAIQKIEWINGWPKVIGGKQGSVKVAAPQLPQRKWEPTCPIKDDFTEPKLNLNFQSLRIPLTEDIASLTARKGYLRLYGKESLLSKFTQAFVARRWQAFSFDAATAVEFYPESFQQMAGLTCYYNTENWSSVYITWKEGKGRVIDVAVADNFVFSMPLENAEIPIPDNITIVHFKVSVRVDHYQYFYSFDGETYHAIPVVFKSYRLSDDYVSGGGFFTGAFVGMNCIDITGDNKAADFDYFLYKELEKQ</sequence>
<dbReference type="InterPro" id="IPR006710">
    <property type="entry name" value="Glyco_hydro_43"/>
</dbReference>
<dbReference type="SUPFAM" id="SSF49899">
    <property type="entry name" value="Concanavalin A-like lectins/glucanases"/>
    <property type="match status" value="1"/>
</dbReference>
<organism evidence="8 9">
    <name type="scientific">Propionispira arboris</name>
    <dbReference type="NCBI Taxonomy" id="84035"/>
    <lineage>
        <taxon>Bacteria</taxon>
        <taxon>Bacillati</taxon>
        <taxon>Bacillota</taxon>
        <taxon>Negativicutes</taxon>
        <taxon>Selenomonadales</taxon>
        <taxon>Selenomonadaceae</taxon>
        <taxon>Propionispira</taxon>
    </lineage>
</organism>
<dbReference type="Gene3D" id="2.115.10.20">
    <property type="entry name" value="Glycosyl hydrolase domain, family 43"/>
    <property type="match status" value="1"/>
</dbReference>
<dbReference type="Pfam" id="PF17851">
    <property type="entry name" value="GH43_C2"/>
    <property type="match status" value="1"/>
</dbReference>
<dbReference type="InterPro" id="IPR023296">
    <property type="entry name" value="Glyco_hydro_beta-prop_sf"/>
</dbReference>
<gene>
    <name evidence="8" type="ORF">SAMN05660742_11884</name>
</gene>
<evidence type="ECO:0000259" key="7">
    <source>
        <dbReference type="Pfam" id="PF17851"/>
    </source>
</evidence>
<evidence type="ECO:0000256" key="1">
    <source>
        <dbReference type="ARBA" id="ARBA00009865"/>
    </source>
</evidence>
<feature type="domain" description="Beta-xylosidase C-terminal Concanavalin A-like" evidence="7">
    <location>
        <begin position="332"/>
        <end position="534"/>
    </location>
</feature>
<evidence type="ECO:0000256" key="5">
    <source>
        <dbReference type="PIRSR" id="PIRSR606710-2"/>
    </source>
</evidence>
<dbReference type="CDD" id="cd09000">
    <property type="entry name" value="GH43_SXA-like"/>
    <property type="match status" value="1"/>
</dbReference>
<evidence type="ECO:0000256" key="2">
    <source>
        <dbReference type="ARBA" id="ARBA00022801"/>
    </source>
</evidence>
<evidence type="ECO:0000256" key="4">
    <source>
        <dbReference type="PIRSR" id="PIRSR606710-1"/>
    </source>
</evidence>
<proteinExistence type="inferred from homology"/>
<evidence type="ECO:0000313" key="8">
    <source>
        <dbReference type="EMBL" id="SEJ82599.1"/>
    </source>
</evidence>
<accession>A0A1H7BYE3</accession>
<evidence type="ECO:0000313" key="9">
    <source>
        <dbReference type="Proteomes" id="UP000199662"/>
    </source>
</evidence>
<dbReference type="InterPro" id="IPR013320">
    <property type="entry name" value="ConA-like_dom_sf"/>
</dbReference>
<evidence type="ECO:0000256" key="3">
    <source>
        <dbReference type="ARBA" id="ARBA00023295"/>
    </source>
</evidence>
<dbReference type="GO" id="GO:0004553">
    <property type="term" value="F:hydrolase activity, hydrolyzing O-glycosyl compounds"/>
    <property type="evidence" value="ECO:0007669"/>
    <property type="project" value="InterPro"/>
</dbReference>
<dbReference type="Proteomes" id="UP000199662">
    <property type="component" value="Unassembled WGS sequence"/>
</dbReference>
<dbReference type="AlphaFoldDB" id="A0A1H7BYE3"/>
<comment type="similarity">
    <text evidence="1 6">Belongs to the glycosyl hydrolase 43 family.</text>
</comment>
<dbReference type="SUPFAM" id="SSF75005">
    <property type="entry name" value="Arabinanase/levansucrase/invertase"/>
    <property type="match status" value="1"/>
</dbReference>
<name>A0A1H7BYE3_9FIRM</name>
<dbReference type="InterPro" id="IPR041542">
    <property type="entry name" value="GH43_C2"/>
</dbReference>
<feature type="active site" description="Proton acceptor" evidence="4">
    <location>
        <position position="14"/>
    </location>
</feature>
<keyword evidence="3 6" id="KW-0326">Glycosidase</keyword>
<keyword evidence="2 6" id="KW-0378">Hydrolase</keyword>
<evidence type="ECO:0000256" key="6">
    <source>
        <dbReference type="RuleBase" id="RU361187"/>
    </source>
</evidence>
<feature type="site" description="Important for catalytic activity, responsible for pKa modulation of the active site Glu and correct orientation of both the proton donor and substrate" evidence="5">
    <location>
        <position position="127"/>
    </location>
</feature>
<protein>
    <submittedName>
        <fullName evidence="8">Xylan 1,4-beta-xylosidase</fullName>
    </submittedName>
</protein>
<dbReference type="STRING" id="84035.SAMN05660742_11884"/>
<dbReference type="Pfam" id="PF04616">
    <property type="entry name" value="Glyco_hydro_43"/>
    <property type="match status" value="1"/>
</dbReference>